<gene>
    <name evidence="2" type="ORF">Dsin_025550</name>
</gene>
<proteinExistence type="predicted"/>
<evidence type="ECO:0000256" key="1">
    <source>
        <dbReference type="SAM" id="MobiDB-lite"/>
    </source>
</evidence>
<evidence type="ECO:0000313" key="2">
    <source>
        <dbReference type="EMBL" id="KAK3194240.1"/>
    </source>
</evidence>
<dbReference type="AlphaFoldDB" id="A0AAD9ZVV5"/>
<reference evidence="2" key="1">
    <citation type="journal article" date="2023" name="Plant J.">
        <title>Genome sequences and population genomics provide insights into the demographic history, inbreeding, and mutation load of two 'living fossil' tree species of Dipteronia.</title>
        <authorList>
            <person name="Feng Y."/>
            <person name="Comes H.P."/>
            <person name="Chen J."/>
            <person name="Zhu S."/>
            <person name="Lu R."/>
            <person name="Zhang X."/>
            <person name="Li P."/>
            <person name="Qiu J."/>
            <person name="Olsen K.M."/>
            <person name="Qiu Y."/>
        </authorList>
    </citation>
    <scope>NUCLEOTIDE SEQUENCE</scope>
    <source>
        <strain evidence="2">NBL</strain>
    </source>
</reference>
<dbReference type="Proteomes" id="UP001281410">
    <property type="component" value="Unassembled WGS sequence"/>
</dbReference>
<sequence length="68" mass="7370">MKMDIQECCGGDSGSGSGRSSNAKGEFPSNKGKLWEEEQDGGRDMDELLAEDEVSHYTVHYNPSDISG</sequence>
<comment type="caution">
    <text evidence="2">The sequence shown here is derived from an EMBL/GenBank/DDBJ whole genome shotgun (WGS) entry which is preliminary data.</text>
</comment>
<keyword evidence="3" id="KW-1185">Reference proteome</keyword>
<name>A0AAD9ZVV5_9ROSI</name>
<protein>
    <submittedName>
        <fullName evidence="2">Uncharacterized protein</fullName>
    </submittedName>
</protein>
<accession>A0AAD9ZVV5</accession>
<feature type="region of interest" description="Disordered" evidence="1">
    <location>
        <begin position="1"/>
        <end position="44"/>
    </location>
</feature>
<evidence type="ECO:0000313" key="3">
    <source>
        <dbReference type="Proteomes" id="UP001281410"/>
    </source>
</evidence>
<feature type="compositionally biased region" description="Basic and acidic residues" evidence="1">
    <location>
        <begin position="33"/>
        <end position="44"/>
    </location>
</feature>
<organism evidence="2 3">
    <name type="scientific">Dipteronia sinensis</name>
    <dbReference type="NCBI Taxonomy" id="43782"/>
    <lineage>
        <taxon>Eukaryota</taxon>
        <taxon>Viridiplantae</taxon>
        <taxon>Streptophyta</taxon>
        <taxon>Embryophyta</taxon>
        <taxon>Tracheophyta</taxon>
        <taxon>Spermatophyta</taxon>
        <taxon>Magnoliopsida</taxon>
        <taxon>eudicotyledons</taxon>
        <taxon>Gunneridae</taxon>
        <taxon>Pentapetalae</taxon>
        <taxon>rosids</taxon>
        <taxon>malvids</taxon>
        <taxon>Sapindales</taxon>
        <taxon>Sapindaceae</taxon>
        <taxon>Hippocastanoideae</taxon>
        <taxon>Acereae</taxon>
        <taxon>Dipteronia</taxon>
    </lineage>
</organism>
<dbReference type="EMBL" id="JANJYJ010000008">
    <property type="protein sequence ID" value="KAK3194240.1"/>
    <property type="molecule type" value="Genomic_DNA"/>
</dbReference>